<dbReference type="InterPro" id="IPR000524">
    <property type="entry name" value="Tscrpt_reg_HTH_GntR"/>
</dbReference>
<dbReference type="AlphaFoldDB" id="A0A916SKL9"/>
<keyword evidence="6" id="KW-1185">Reference proteome</keyword>
<dbReference type="InterPro" id="IPR036388">
    <property type="entry name" value="WH-like_DNA-bd_sf"/>
</dbReference>
<sequence>MKILELQPKLVEQVHDAILSEISGGRLPPGARIIQEQIAQELGVSRQPVQQALLLLRNQGVLRDAPGRGLIVAPLDPDYVRNMYDMRAVMEGLACRKAAEINAAKAKADGPALIRQGREAVAKGSVSAMIAADMAFHDFIYTLSENPMIAPAMEAHWTYTQRVMGEVLMRDEKPRDIWDQHEGLMKAIASGKADKAEELARQHIQKAADFMVARLQANAPKDGAATRDQ</sequence>
<dbReference type="CDD" id="cd07377">
    <property type="entry name" value="WHTH_GntR"/>
    <property type="match status" value="1"/>
</dbReference>
<dbReference type="Gene3D" id="1.10.10.10">
    <property type="entry name" value="Winged helix-like DNA-binding domain superfamily/Winged helix DNA-binding domain"/>
    <property type="match status" value="1"/>
</dbReference>
<dbReference type="PROSITE" id="PS50949">
    <property type="entry name" value="HTH_GNTR"/>
    <property type="match status" value="1"/>
</dbReference>
<evidence type="ECO:0000313" key="6">
    <source>
        <dbReference type="Proteomes" id="UP000620596"/>
    </source>
</evidence>
<dbReference type="EMBL" id="BMIG01000008">
    <property type="protein sequence ID" value="GGB02074.1"/>
    <property type="molecule type" value="Genomic_DNA"/>
</dbReference>
<dbReference type="Proteomes" id="UP000620596">
    <property type="component" value="Unassembled WGS sequence"/>
</dbReference>
<dbReference type="SMART" id="SM00895">
    <property type="entry name" value="FCD"/>
    <property type="match status" value="1"/>
</dbReference>
<evidence type="ECO:0000256" key="3">
    <source>
        <dbReference type="ARBA" id="ARBA00023163"/>
    </source>
</evidence>
<dbReference type="GO" id="GO:0003700">
    <property type="term" value="F:DNA-binding transcription factor activity"/>
    <property type="evidence" value="ECO:0007669"/>
    <property type="project" value="InterPro"/>
</dbReference>
<reference evidence="5" key="2">
    <citation type="submission" date="2020-09" db="EMBL/GenBank/DDBJ databases">
        <authorList>
            <person name="Sun Q."/>
            <person name="Zhou Y."/>
        </authorList>
    </citation>
    <scope>NUCLEOTIDE SEQUENCE</scope>
    <source>
        <strain evidence="5">CGMCC 1.15322</strain>
    </source>
</reference>
<dbReference type="InterPro" id="IPR011711">
    <property type="entry name" value="GntR_C"/>
</dbReference>
<name>A0A916SKL9_9BURK</name>
<reference evidence="5" key="1">
    <citation type="journal article" date="2014" name="Int. J. Syst. Evol. Microbiol.">
        <title>Complete genome sequence of Corynebacterium casei LMG S-19264T (=DSM 44701T), isolated from a smear-ripened cheese.</title>
        <authorList>
            <consortium name="US DOE Joint Genome Institute (JGI-PGF)"/>
            <person name="Walter F."/>
            <person name="Albersmeier A."/>
            <person name="Kalinowski J."/>
            <person name="Ruckert C."/>
        </authorList>
    </citation>
    <scope>NUCLEOTIDE SEQUENCE</scope>
    <source>
        <strain evidence="5">CGMCC 1.15322</strain>
    </source>
</reference>
<keyword evidence="2" id="KW-0238">DNA-binding</keyword>
<dbReference type="SMART" id="SM00345">
    <property type="entry name" value="HTH_GNTR"/>
    <property type="match status" value="1"/>
</dbReference>
<dbReference type="SUPFAM" id="SSF46785">
    <property type="entry name" value="Winged helix' DNA-binding domain"/>
    <property type="match status" value="1"/>
</dbReference>
<comment type="caution">
    <text evidence="5">The sequence shown here is derived from an EMBL/GenBank/DDBJ whole genome shotgun (WGS) entry which is preliminary data.</text>
</comment>
<evidence type="ECO:0000259" key="4">
    <source>
        <dbReference type="PROSITE" id="PS50949"/>
    </source>
</evidence>
<dbReference type="Pfam" id="PF07729">
    <property type="entry name" value="FCD"/>
    <property type="match status" value="1"/>
</dbReference>
<dbReference type="SUPFAM" id="SSF48008">
    <property type="entry name" value="GntR ligand-binding domain-like"/>
    <property type="match status" value="1"/>
</dbReference>
<dbReference type="GO" id="GO:0003677">
    <property type="term" value="F:DNA binding"/>
    <property type="evidence" value="ECO:0007669"/>
    <property type="project" value="UniProtKB-KW"/>
</dbReference>
<dbReference type="Gene3D" id="1.20.120.530">
    <property type="entry name" value="GntR ligand-binding domain-like"/>
    <property type="match status" value="1"/>
</dbReference>
<dbReference type="InterPro" id="IPR036390">
    <property type="entry name" value="WH_DNA-bd_sf"/>
</dbReference>
<organism evidence="5 6">
    <name type="scientific">Polaromonas eurypsychrophila</name>
    <dbReference type="NCBI Taxonomy" id="1614635"/>
    <lineage>
        <taxon>Bacteria</taxon>
        <taxon>Pseudomonadati</taxon>
        <taxon>Pseudomonadota</taxon>
        <taxon>Betaproteobacteria</taxon>
        <taxon>Burkholderiales</taxon>
        <taxon>Comamonadaceae</taxon>
        <taxon>Polaromonas</taxon>
    </lineage>
</organism>
<dbReference type="InterPro" id="IPR008920">
    <property type="entry name" value="TF_FadR/GntR_C"/>
</dbReference>
<keyword evidence="1" id="KW-0805">Transcription regulation</keyword>
<evidence type="ECO:0000256" key="2">
    <source>
        <dbReference type="ARBA" id="ARBA00023125"/>
    </source>
</evidence>
<proteinExistence type="predicted"/>
<dbReference type="RefSeq" id="WP_188708734.1">
    <property type="nucleotide sequence ID" value="NZ_BMIG01000008.1"/>
</dbReference>
<dbReference type="PANTHER" id="PTHR43537:SF45">
    <property type="entry name" value="GNTR FAMILY REGULATORY PROTEIN"/>
    <property type="match status" value="1"/>
</dbReference>
<dbReference type="PANTHER" id="PTHR43537">
    <property type="entry name" value="TRANSCRIPTIONAL REGULATOR, GNTR FAMILY"/>
    <property type="match status" value="1"/>
</dbReference>
<evidence type="ECO:0000256" key="1">
    <source>
        <dbReference type="ARBA" id="ARBA00023015"/>
    </source>
</evidence>
<dbReference type="Pfam" id="PF00392">
    <property type="entry name" value="GntR"/>
    <property type="match status" value="1"/>
</dbReference>
<protein>
    <submittedName>
        <fullName evidence="5">Transcriptional regulator</fullName>
    </submittedName>
</protein>
<feature type="domain" description="HTH gntR-type" evidence="4">
    <location>
        <begin position="8"/>
        <end position="75"/>
    </location>
</feature>
<keyword evidence="3" id="KW-0804">Transcription</keyword>
<evidence type="ECO:0000313" key="5">
    <source>
        <dbReference type="EMBL" id="GGB02074.1"/>
    </source>
</evidence>
<gene>
    <name evidence="5" type="ORF">GCM10011496_23770</name>
</gene>
<accession>A0A916SKL9</accession>